<feature type="domain" description="HTH araC/xylS-type" evidence="4">
    <location>
        <begin position="11"/>
        <end position="109"/>
    </location>
</feature>
<comment type="caution">
    <text evidence="5">The sequence shown here is derived from an EMBL/GenBank/DDBJ whole genome shotgun (WGS) entry which is preliminary data.</text>
</comment>
<dbReference type="InterPro" id="IPR018060">
    <property type="entry name" value="HTH_AraC"/>
</dbReference>
<keyword evidence="3" id="KW-0804">Transcription</keyword>
<evidence type="ECO:0000259" key="4">
    <source>
        <dbReference type="PROSITE" id="PS01124"/>
    </source>
</evidence>
<sequence length="114" mass="13320">MNGLRNAELVDKVVILVEKYSVHGYCLALVEEIIADEYPNYNMIFQQQVGMPVNEYITKVRLHKAEGLLEDTEMDFKEISKMIGMNGYFEFTQLFKRFHGVTPVDYRNQLHKQG</sequence>
<keyword evidence="6" id="KW-1185">Reference proteome</keyword>
<dbReference type="Gene3D" id="1.10.10.60">
    <property type="entry name" value="Homeodomain-like"/>
    <property type="match status" value="1"/>
</dbReference>
<gene>
    <name evidence="5" type="primary">btr_2</name>
    <name evidence="5" type="ORF">B857_03863</name>
</gene>
<dbReference type="Proteomes" id="UP000004738">
    <property type="component" value="Unassembled WGS sequence"/>
</dbReference>
<name>K1KTZ4_9BACL</name>
<dbReference type="RefSeq" id="WP_008408968.1">
    <property type="nucleotide sequence ID" value="NZ_AMCK01000038.1"/>
</dbReference>
<dbReference type="Pfam" id="PF12833">
    <property type="entry name" value="HTH_18"/>
    <property type="match status" value="1"/>
</dbReference>
<evidence type="ECO:0000256" key="1">
    <source>
        <dbReference type="ARBA" id="ARBA00023015"/>
    </source>
</evidence>
<dbReference type="PANTHER" id="PTHR43280:SF2">
    <property type="entry name" value="HTH-TYPE TRANSCRIPTIONAL REGULATOR EXSA"/>
    <property type="match status" value="1"/>
</dbReference>
<organism evidence="5 6">
    <name type="scientific">Solibacillus isronensis B3W22</name>
    <dbReference type="NCBI Taxonomy" id="1224748"/>
    <lineage>
        <taxon>Bacteria</taxon>
        <taxon>Bacillati</taxon>
        <taxon>Bacillota</taxon>
        <taxon>Bacilli</taxon>
        <taxon>Bacillales</taxon>
        <taxon>Caryophanaceae</taxon>
        <taxon>Solibacillus</taxon>
    </lineage>
</organism>
<dbReference type="EMBL" id="AMCK01000038">
    <property type="protein sequence ID" value="EKB43347.1"/>
    <property type="molecule type" value="Genomic_DNA"/>
</dbReference>
<dbReference type="SMART" id="SM00342">
    <property type="entry name" value="HTH_ARAC"/>
    <property type="match status" value="1"/>
</dbReference>
<dbReference type="SUPFAM" id="SSF46689">
    <property type="entry name" value="Homeodomain-like"/>
    <property type="match status" value="1"/>
</dbReference>
<evidence type="ECO:0000256" key="2">
    <source>
        <dbReference type="ARBA" id="ARBA00023125"/>
    </source>
</evidence>
<keyword evidence="2" id="KW-0238">DNA-binding</keyword>
<dbReference type="AlphaFoldDB" id="K1KTZ4"/>
<evidence type="ECO:0000313" key="6">
    <source>
        <dbReference type="Proteomes" id="UP000004738"/>
    </source>
</evidence>
<dbReference type="PATRIC" id="fig|1224748.3.peg.3821"/>
<evidence type="ECO:0000256" key="3">
    <source>
        <dbReference type="ARBA" id="ARBA00023163"/>
    </source>
</evidence>
<evidence type="ECO:0000313" key="5">
    <source>
        <dbReference type="EMBL" id="EKB43347.1"/>
    </source>
</evidence>
<dbReference type="InterPro" id="IPR009057">
    <property type="entry name" value="Homeodomain-like_sf"/>
</dbReference>
<proteinExistence type="predicted"/>
<reference evidence="5 6" key="1">
    <citation type="journal article" date="2012" name="J. Bacteriol.">
        <title>Draft Genome Sequence of Bacillus isronensis Strain B3W22, Isolated from the Upper Atmosphere.</title>
        <authorList>
            <person name="Shivaji S."/>
            <person name="Ara S."/>
            <person name="Singh S.K."/>
            <person name="Bandi S."/>
            <person name="Singh A."/>
            <person name="Pinnaka A.K."/>
        </authorList>
    </citation>
    <scope>NUCLEOTIDE SEQUENCE [LARGE SCALE GENOMIC DNA]</scope>
    <source>
        <strain evidence="5 6">B3W22</strain>
    </source>
</reference>
<dbReference type="GO" id="GO:0043565">
    <property type="term" value="F:sequence-specific DNA binding"/>
    <property type="evidence" value="ECO:0007669"/>
    <property type="project" value="InterPro"/>
</dbReference>
<dbReference type="GO" id="GO:0003700">
    <property type="term" value="F:DNA-binding transcription factor activity"/>
    <property type="evidence" value="ECO:0007669"/>
    <property type="project" value="InterPro"/>
</dbReference>
<keyword evidence="1" id="KW-0805">Transcription regulation</keyword>
<accession>K1KTZ4</accession>
<dbReference type="PROSITE" id="PS01124">
    <property type="entry name" value="HTH_ARAC_FAMILY_2"/>
    <property type="match status" value="1"/>
</dbReference>
<dbReference type="PANTHER" id="PTHR43280">
    <property type="entry name" value="ARAC-FAMILY TRANSCRIPTIONAL REGULATOR"/>
    <property type="match status" value="1"/>
</dbReference>
<protein>
    <submittedName>
        <fullName evidence="5">Bacillibactin transport regulator</fullName>
    </submittedName>
</protein>